<evidence type="ECO:0000256" key="3">
    <source>
        <dbReference type="PROSITE-ProRule" id="PRU00169"/>
    </source>
</evidence>
<accession>B8FIE3</accession>
<keyword evidence="4" id="KW-0129">CBS domain</keyword>
<dbReference type="PROSITE" id="PS51371">
    <property type="entry name" value="CBS"/>
    <property type="match status" value="2"/>
</dbReference>
<dbReference type="Pfam" id="PF00072">
    <property type="entry name" value="Response_reg"/>
    <property type="match status" value="1"/>
</dbReference>
<dbReference type="InterPro" id="IPR000644">
    <property type="entry name" value="CBS_dom"/>
</dbReference>
<evidence type="ECO:0000259" key="6">
    <source>
        <dbReference type="PROSITE" id="PS51371"/>
    </source>
</evidence>
<dbReference type="SMART" id="SM00448">
    <property type="entry name" value="REC"/>
    <property type="match status" value="1"/>
</dbReference>
<feature type="domain" description="CBS" evidence="6">
    <location>
        <begin position="247"/>
        <end position="302"/>
    </location>
</feature>
<name>B8FIE3_DESAL</name>
<protein>
    <submittedName>
        <fullName evidence="7">Protein with response regulator receiver domain</fullName>
    </submittedName>
</protein>
<gene>
    <name evidence="7" type="ordered locus">Dalk_2240</name>
</gene>
<dbReference type="SMART" id="SM00116">
    <property type="entry name" value="CBS"/>
    <property type="match status" value="2"/>
</dbReference>
<feature type="domain" description="CBS" evidence="6">
    <location>
        <begin position="139"/>
        <end position="215"/>
    </location>
</feature>
<keyword evidence="8" id="KW-1185">Reference proteome</keyword>
<dbReference type="GO" id="GO:0000160">
    <property type="term" value="P:phosphorelay signal transduction system"/>
    <property type="evidence" value="ECO:0007669"/>
    <property type="project" value="UniProtKB-KW"/>
</dbReference>
<dbReference type="eggNOG" id="COG0517">
    <property type="taxonomic scope" value="Bacteria"/>
</dbReference>
<dbReference type="Proteomes" id="UP000000739">
    <property type="component" value="Chromosome"/>
</dbReference>
<evidence type="ECO:0000313" key="7">
    <source>
        <dbReference type="EMBL" id="ACL03933.1"/>
    </source>
</evidence>
<keyword evidence="2" id="KW-0902">Two-component regulatory system</keyword>
<evidence type="ECO:0000313" key="8">
    <source>
        <dbReference type="Proteomes" id="UP000000739"/>
    </source>
</evidence>
<dbReference type="PANTHER" id="PTHR44591">
    <property type="entry name" value="STRESS RESPONSE REGULATOR PROTEIN 1"/>
    <property type="match status" value="1"/>
</dbReference>
<evidence type="ECO:0000259" key="5">
    <source>
        <dbReference type="PROSITE" id="PS50110"/>
    </source>
</evidence>
<dbReference type="EMBL" id="CP001322">
    <property type="protein sequence ID" value="ACL03933.1"/>
    <property type="molecule type" value="Genomic_DNA"/>
</dbReference>
<dbReference type="SUPFAM" id="SSF52172">
    <property type="entry name" value="CheY-like"/>
    <property type="match status" value="1"/>
</dbReference>
<dbReference type="AlphaFoldDB" id="B8FIE3"/>
<dbReference type="CDD" id="cd02205">
    <property type="entry name" value="CBS_pair_SF"/>
    <property type="match status" value="1"/>
</dbReference>
<keyword evidence="1 3" id="KW-0597">Phosphoprotein</keyword>
<dbReference type="InterPro" id="IPR046342">
    <property type="entry name" value="CBS_dom_sf"/>
</dbReference>
<feature type="modified residue" description="4-aspartylphosphate" evidence="3">
    <location>
        <position position="54"/>
    </location>
</feature>
<dbReference type="KEGG" id="dal:Dalk_2240"/>
<dbReference type="PROSITE" id="PS50110">
    <property type="entry name" value="RESPONSE_REGULATORY"/>
    <property type="match status" value="1"/>
</dbReference>
<dbReference type="InterPro" id="IPR011006">
    <property type="entry name" value="CheY-like_superfamily"/>
</dbReference>
<dbReference type="SUPFAM" id="SSF54631">
    <property type="entry name" value="CBS-domain pair"/>
    <property type="match status" value="1"/>
</dbReference>
<dbReference type="eggNOG" id="COG2204">
    <property type="taxonomic scope" value="Bacteria"/>
</dbReference>
<dbReference type="PANTHER" id="PTHR44591:SF14">
    <property type="entry name" value="PROTEIN PILG"/>
    <property type="match status" value="1"/>
</dbReference>
<dbReference type="RefSeq" id="WP_015947008.1">
    <property type="nucleotide sequence ID" value="NC_011768.1"/>
</dbReference>
<organism evidence="7 8">
    <name type="scientific">Desulfatibacillum aliphaticivorans</name>
    <dbReference type="NCBI Taxonomy" id="218208"/>
    <lineage>
        <taxon>Bacteria</taxon>
        <taxon>Pseudomonadati</taxon>
        <taxon>Thermodesulfobacteriota</taxon>
        <taxon>Desulfobacteria</taxon>
        <taxon>Desulfobacterales</taxon>
        <taxon>Desulfatibacillaceae</taxon>
        <taxon>Desulfatibacillum</taxon>
    </lineage>
</organism>
<dbReference type="Pfam" id="PF00571">
    <property type="entry name" value="CBS"/>
    <property type="match status" value="2"/>
</dbReference>
<dbReference type="InterPro" id="IPR050595">
    <property type="entry name" value="Bact_response_regulator"/>
</dbReference>
<reference evidence="7 8" key="1">
    <citation type="journal article" date="2012" name="Environ. Microbiol.">
        <title>The genome sequence of Desulfatibacillum alkenivorans AK-01: a blueprint for anaerobic alkane oxidation.</title>
        <authorList>
            <person name="Callaghan A.V."/>
            <person name="Morris B.E."/>
            <person name="Pereira I.A."/>
            <person name="McInerney M.J."/>
            <person name="Austin R.N."/>
            <person name="Groves J.T."/>
            <person name="Kukor J.J."/>
            <person name="Suflita J.M."/>
            <person name="Young L.Y."/>
            <person name="Zylstra G.J."/>
            <person name="Wawrik B."/>
        </authorList>
    </citation>
    <scope>NUCLEOTIDE SEQUENCE [LARGE SCALE GENOMIC DNA]</scope>
    <source>
        <strain evidence="7 8">AK-01</strain>
    </source>
</reference>
<evidence type="ECO:0000256" key="2">
    <source>
        <dbReference type="ARBA" id="ARBA00023012"/>
    </source>
</evidence>
<sequence length="302" mass="32802">MNESIKVLLVDDEDQFRATTKRILDKRGFETLAAATGEQALTMIKEKPDVVILDIKMPGISGHEVLKEIKKISPETPVIMLTGHGALPSAEKAKDQGAFDYLSKPCSMDLLASRITDAYRQSGHDAGNGDSEKLVRDVMIPISAYSTLAENATLKDAVATLKQSYLGRDNTSSLTESGHNSLLVLSSSGKMLGVLAIEDIFNAVVPAYLSAPKPSTADSIQYSPMFWRGILCAQLAQNANTRLKDIMSPAPLTIDADANLMEAVYSMLQNETGRLAVTDQGEVLGIIRKQDILFEMGRILKE</sequence>
<evidence type="ECO:0000256" key="1">
    <source>
        <dbReference type="ARBA" id="ARBA00022553"/>
    </source>
</evidence>
<dbReference type="InterPro" id="IPR001789">
    <property type="entry name" value="Sig_transdc_resp-reg_receiver"/>
</dbReference>
<dbReference type="HOGENOM" id="CLU_920468_0_0_7"/>
<dbReference type="Gene3D" id="3.40.50.2300">
    <property type="match status" value="1"/>
</dbReference>
<dbReference type="Gene3D" id="3.10.580.10">
    <property type="entry name" value="CBS-domain"/>
    <property type="match status" value="1"/>
</dbReference>
<feature type="domain" description="Response regulatory" evidence="5">
    <location>
        <begin position="6"/>
        <end position="119"/>
    </location>
</feature>
<evidence type="ECO:0000256" key="4">
    <source>
        <dbReference type="PROSITE-ProRule" id="PRU00703"/>
    </source>
</evidence>
<proteinExistence type="predicted"/>